<accession>A0AA37HDJ5</accession>
<feature type="domain" description="N-acetyltransferase" evidence="1">
    <location>
        <begin position="21"/>
        <end position="182"/>
    </location>
</feature>
<evidence type="ECO:0000259" key="1">
    <source>
        <dbReference type="PROSITE" id="PS51186"/>
    </source>
</evidence>
<reference evidence="2" key="1">
    <citation type="journal article" date="2016" name="Front. Microbiol.">
        <title>Genome Sequence of the Piezophilic, Mesophilic Sulfate-Reducing Bacterium Desulfovibrio indicus J2T.</title>
        <authorList>
            <person name="Cao J."/>
            <person name="Maignien L."/>
            <person name="Shao Z."/>
            <person name="Alain K."/>
            <person name="Jebbar M."/>
        </authorList>
    </citation>
    <scope>NUCLEOTIDE SEQUENCE</scope>
    <source>
        <strain evidence="2">JCM 32048</strain>
    </source>
</reference>
<dbReference type="PROSITE" id="PS51186">
    <property type="entry name" value="GNAT"/>
    <property type="match status" value="1"/>
</dbReference>
<dbReference type="InterPro" id="IPR000182">
    <property type="entry name" value="GNAT_dom"/>
</dbReference>
<dbReference type="AlphaFoldDB" id="A0AA37HDJ5"/>
<dbReference type="GO" id="GO:0016747">
    <property type="term" value="F:acyltransferase activity, transferring groups other than amino-acyl groups"/>
    <property type="evidence" value="ECO:0007669"/>
    <property type="project" value="InterPro"/>
</dbReference>
<reference evidence="2" key="2">
    <citation type="submission" date="2021-08" db="EMBL/GenBank/DDBJ databases">
        <authorList>
            <person name="Tani A."/>
            <person name="Ola A."/>
            <person name="Ogura Y."/>
            <person name="Katsura K."/>
            <person name="Hayashi T."/>
        </authorList>
    </citation>
    <scope>NUCLEOTIDE SEQUENCE</scope>
    <source>
        <strain evidence="2">JCM 32048</strain>
    </source>
</reference>
<dbReference type="InterPro" id="IPR016181">
    <property type="entry name" value="Acyl_CoA_acyltransferase"/>
</dbReference>
<keyword evidence="3" id="KW-1185">Reference proteome</keyword>
<dbReference type="RefSeq" id="WP_238191871.1">
    <property type="nucleotide sequence ID" value="NZ_BPQJ01000017.1"/>
</dbReference>
<dbReference type="Pfam" id="PF00583">
    <property type="entry name" value="Acetyltransf_1"/>
    <property type="match status" value="1"/>
</dbReference>
<sequence>MASEPDASIPASRTVHDVALLRAEPAQRLLIAQLLQLYLHDFSQRLPRDSPWGEVSEAGLFAYPPGLDGYWQEPDRIPYLIRADGRVAGFVLLHAWSALDLPVDHAVAEFFVMRKYHRVGVGTRAAHLAIRRHPGRWEAAVSRFNPDALPFWRRTVAALPPTDLEERAGDGGRTVLRFVVPG</sequence>
<evidence type="ECO:0000313" key="2">
    <source>
        <dbReference type="EMBL" id="GJD63516.1"/>
    </source>
</evidence>
<dbReference type="SUPFAM" id="SSF55729">
    <property type="entry name" value="Acyl-CoA N-acyltransferases (Nat)"/>
    <property type="match status" value="1"/>
</dbReference>
<proteinExistence type="predicted"/>
<name>A0AA37HDJ5_9HYPH</name>
<dbReference type="Gene3D" id="3.40.630.30">
    <property type="match status" value="1"/>
</dbReference>
<dbReference type="EMBL" id="BPQJ01000017">
    <property type="protein sequence ID" value="GJD63516.1"/>
    <property type="molecule type" value="Genomic_DNA"/>
</dbReference>
<protein>
    <recommendedName>
        <fullName evidence="1">N-acetyltransferase domain-containing protein</fullName>
    </recommendedName>
</protein>
<gene>
    <name evidence="2" type="ORF">MPEAHAMD_3686</name>
</gene>
<organism evidence="2 3">
    <name type="scientific">Methylobacterium frigidaeris</name>
    <dbReference type="NCBI Taxonomy" id="2038277"/>
    <lineage>
        <taxon>Bacteria</taxon>
        <taxon>Pseudomonadati</taxon>
        <taxon>Pseudomonadota</taxon>
        <taxon>Alphaproteobacteria</taxon>
        <taxon>Hyphomicrobiales</taxon>
        <taxon>Methylobacteriaceae</taxon>
        <taxon>Methylobacterium</taxon>
    </lineage>
</organism>
<dbReference type="Proteomes" id="UP001055286">
    <property type="component" value="Unassembled WGS sequence"/>
</dbReference>
<evidence type="ECO:0000313" key="3">
    <source>
        <dbReference type="Proteomes" id="UP001055286"/>
    </source>
</evidence>
<comment type="caution">
    <text evidence="2">The sequence shown here is derived from an EMBL/GenBank/DDBJ whole genome shotgun (WGS) entry which is preliminary data.</text>
</comment>